<feature type="domain" description="YCII-related" evidence="2">
    <location>
        <begin position="4"/>
        <end position="112"/>
    </location>
</feature>
<comment type="similarity">
    <text evidence="1">Belongs to the YciI family.</text>
</comment>
<accession>A0A4Q7X945</accession>
<proteinExistence type="inferred from homology"/>
<dbReference type="SUPFAM" id="SSF54909">
    <property type="entry name" value="Dimeric alpha+beta barrel"/>
    <property type="match status" value="1"/>
</dbReference>
<dbReference type="OrthoDB" id="668782at2"/>
<name>A0A4Q7X945_9ACTN</name>
<dbReference type="InterPro" id="IPR011008">
    <property type="entry name" value="Dimeric_a/b-barrel"/>
</dbReference>
<keyword evidence="4" id="KW-1185">Reference proteome</keyword>
<dbReference type="RefSeq" id="WP_130441732.1">
    <property type="nucleotide sequence ID" value="NZ_SHKR01000011.1"/>
</dbReference>
<dbReference type="Proteomes" id="UP000292027">
    <property type="component" value="Unassembled WGS sequence"/>
</dbReference>
<dbReference type="InterPro" id="IPR005545">
    <property type="entry name" value="YCII"/>
</dbReference>
<sequence>MNQYLLSIYQPDGVIPEPEVLDPIMRELKALNEEMQAAGVWVFAAGLHPPETATVLKAQGDEVLITDGPFTEGKEHLGGFTVIQVDDLDAALHWARRLAMVLRNLSVEVRPFQS</sequence>
<dbReference type="Gene3D" id="3.30.70.1060">
    <property type="entry name" value="Dimeric alpha+beta barrel"/>
    <property type="match status" value="1"/>
</dbReference>
<protein>
    <recommendedName>
        <fullName evidence="2">YCII-related domain-containing protein</fullName>
    </recommendedName>
</protein>
<evidence type="ECO:0000259" key="2">
    <source>
        <dbReference type="Pfam" id="PF03795"/>
    </source>
</evidence>
<organism evidence="3 4">
    <name type="scientific">Kribbella rubisoli</name>
    <dbReference type="NCBI Taxonomy" id="3075929"/>
    <lineage>
        <taxon>Bacteria</taxon>
        <taxon>Bacillati</taxon>
        <taxon>Actinomycetota</taxon>
        <taxon>Actinomycetes</taxon>
        <taxon>Propionibacteriales</taxon>
        <taxon>Kribbellaceae</taxon>
        <taxon>Kribbella</taxon>
    </lineage>
</organism>
<evidence type="ECO:0000256" key="1">
    <source>
        <dbReference type="ARBA" id="ARBA00007689"/>
    </source>
</evidence>
<dbReference type="Pfam" id="PF03795">
    <property type="entry name" value="YCII"/>
    <property type="match status" value="1"/>
</dbReference>
<evidence type="ECO:0000313" key="4">
    <source>
        <dbReference type="Proteomes" id="UP000292027"/>
    </source>
</evidence>
<evidence type="ECO:0000313" key="3">
    <source>
        <dbReference type="EMBL" id="RZU19682.1"/>
    </source>
</evidence>
<dbReference type="PANTHER" id="PTHR35174">
    <property type="entry name" value="BLL7171 PROTEIN-RELATED"/>
    <property type="match status" value="1"/>
</dbReference>
<reference evidence="3 4" key="1">
    <citation type="journal article" date="2015" name="Stand. Genomic Sci.">
        <title>Genomic Encyclopedia of Bacterial and Archaeal Type Strains, Phase III: the genomes of soil and plant-associated and newly described type strains.</title>
        <authorList>
            <person name="Whitman W.B."/>
            <person name="Woyke T."/>
            <person name="Klenk H.P."/>
            <person name="Zhou Y."/>
            <person name="Lilburn T.G."/>
            <person name="Beck B.J."/>
            <person name="De Vos P."/>
            <person name="Vandamme P."/>
            <person name="Eisen J.A."/>
            <person name="Garrity G."/>
            <person name="Hugenholtz P."/>
            <person name="Kyrpides N.C."/>
        </authorList>
    </citation>
    <scope>NUCLEOTIDE SEQUENCE [LARGE SCALE GENOMIC DNA]</scope>
    <source>
        <strain evidence="3 4">VKM Ac-2540</strain>
    </source>
</reference>
<dbReference type="EMBL" id="SHKR01000011">
    <property type="protein sequence ID" value="RZU19682.1"/>
    <property type="molecule type" value="Genomic_DNA"/>
</dbReference>
<dbReference type="AlphaFoldDB" id="A0A4Q7X945"/>
<gene>
    <name evidence="3" type="ORF">EV645_1900</name>
</gene>
<dbReference type="PANTHER" id="PTHR35174:SF3">
    <property type="entry name" value="BLL7171 PROTEIN"/>
    <property type="match status" value="1"/>
</dbReference>
<comment type="caution">
    <text evidence="3">The sequence shown here is derived from an EMBL/GenBank/DDBJ whole genome shotgun (WGS) entry which is preliminary data.</text>
</comment>